<accession>A0A9D2BPP6</accession>
<keyword evidence="4" id="KW-0472">Membrane</keyword>
<dbReference type="InterPro" id="IPR002123">
    <property type="entry name" value="Plipid/glycerol_acylTrfase"/>
</dbReference>
<feature type="transmembrane region" description="Helical" evidence="4">
    <location>
        <begin position="75"/>
        <end position="94"/>
    </location>
</feature>
<evidence type="ECO:0000256" key="3">
    <source>
        <dbReference type="ARBA" id="ARBA00023315"/>
    </source>
</evidence>
<feature type="transmembrane region" description="Helical" evidence="4">
    <location>
        <begin position="43"/>
        <end position="63"/>
    </location>
</feature>
<dbReference type="GO" id="GO:0003841">
    <property type="term" value="F:1-acylglycerol-3-phosphate O-acyltransferase activity"/>
    <property type="evidence" value="ECO:0007669"/>
    <property type="project" value="TreeGrafter"/>
</dbReference>
<keyword evidence="4" id="KW-0812">Transmembrane</keyword>
<protein>
    <submittedName>
        <fullName evidence="6">1-acyl-sn-glycerol-3-phosphate acyltransferase</fullName>
    </submittedName>
</protein>
<evidence type="ECO:0000313" key="6">
    <source>
        <dbReference type="EMBL" id="HIX85827.1"/>
    </source>
</evidence>
<comment type="caution">
    <text evidence="6">The sequence shown here is derived from an EMBL/GenBank/DDBJ whole genome shotgun (WGS) entry which is preliminary data.</text>
</comment>
<dbReference type="CDD" id="cd07989">
    <property type="entry name" value="LPLAT_AGPAT-like"/>
    <property type="match status" value="1"/>
</dbReference>
<dbReference type="SUPFAM" id="SSF69593">
    <property type="entry name" value="Glycerol-3-phosphate (1)-acyltransferase"/>
    <property type="match status" value="1"/>
</dbReference>
<dbReference type="PROSITE" id="PS51257">
    <property type="entry name" value="PROKAR_LIPOPROTEIN"/>
    <property type="match status" value="1"/>
</dbReference>
<dbReference type="PANTHER" id="PTHR10434">
    <property type="entry name" value="1-ACYL-SN-GLYCEROL-3-PHOSPHATE ACYLTRANSFERASE"/>
    <property type="match status" value="1"/>
</dbReference>
<proteinExistence type="predicted"/>
<dbReference type="GO" id="GO:0006654">
    <property type="term" value="P:phosphatidic acid biosynthetic process"/>
    <property type="evidence" value="ECO:0007669"/>
    <property type="project" value="TreeGrafter"/>
</dbReference>
<dbReference type="AlphaFoldDB" id="A0A9D2BPP6"/>
<dbReference type="Pfam" id="PF01553">
    <property type="entry name" value="Acyltransferase"/>
    <property type="match status" value="1"/>
</dbReference>
<evidence type="ECO:0000259" key="5">
    <source>
        <dbReference type="SMART" id="SM00563"/>
    </source>
</evidence>
<reference evidence="6" key="1">
    <citation type="journal article" date="2021" name="PeerJ">
        <title>Extensive microbial diversity within the chicken gut microbiome revealed by metagenomics and culture.</title>
        <authorList>
            <person name="Gilroy R."/>
            <person name="Ravi A."/>
            <person name="Getino M."/>
            <person name="Pursley I."/>
            <person name="Horton D.L."/>
            <person name="Alikhan N.F."/>
            <person name="Baker D."/>
            <person name="Gharbi K."/>
            <person name="Hall N."/>
            <person name="Watson M."/>
            <person name="Adriaenssens E.M."/>
            <person name="Foster-Nyarko E."/>
            <person name="Jarju S."/>
            <person name="Secka A."/>
            <person name="Antonio M."/>
            <person name="Oren A."/>
            <person name="Chaudhuri R.R."/>
            <person name="La Ragione R."/>
            <person name="Hildebrand F."/>
            <person name="Pallen M.J."/>
        </authorList>
    </citation>
    <scope>NUCLEOTIDE SEQUENCE</scope>
    <source>
        <strain evidence="6">ChiHecec2B26-12326</strain>
    </source>
</reference>
<evidence type="ECO:0000313" key="7">
    <source>
        <dbReference type="Proteomes" id="UP000823847"/>
    </source>
</evidence>
<comment type="pathway">
    <text evidence="1">Lipid metabolism.</text>
</comment>
<keyword evidence="4" id="KW-1133">Transmembrane helix</keyword>
<feature type="transmembrane region" description="Helical" evidence="4">
    <location>
        <begin position="7"/>
        <end position="37"/>
    </location>
</feature>
<dbReference type="EMBL" id="DXEN01000028">
    <property type="protein sequence ID" value="HIX85827.1"/>
    <property type="molecule type" value="Genomic_DNA"/>
</dbReference>
<feature type="domain" description="Phospholipid/glycerol acyltransferase" evidence="5">
    <location>
        <begin position="75"/>
        <end position="189"/>
    </location>
</feature>
<dbReference type="PANTHER" id="PTHR10434:SF66">
    <property type="entry name" value="PHOSPHOLIPID_GLYCEROL ACYLTRANSFERASE DOMAIN-CONTAINING PROTEIN"/>
    <property type="match status" value="1"/>
</dbReference>
<evidence type="ECO:0000256" key="1">
    <source>
        <dbReference type="ARBA" id="ARBA00005189"/>
    </source>
</evidence>
<dbReference type="Proteomes" id="UP000823847">
    <property type="component" value="Unassembled WGS sequence"/>
</dbReference>
<organism evidence="6 7">
    <name type="scientific">Candidatus Parabacteroides intestinigallinarum</name>
    <dbReference type="NCBI Taxonomy" id="2838722"/>
    <lineage>
        <taxon>Bacteria</taxon>
        <taxon>Pseudomonadati</taxon>
        <taxon>Bacteroidota</taxon>
        <taxon>Bacteroidia</taxon>
        <taxon>Bacteroidales</taxon>
        <taxon>Tannerellaceae</taxon>
        <taxon>Parabacteroides</taxon>
    </lineage>
</organism>
<gene>
    <name evidence="6" type="ORF">H9848_04375</name>
</gene>
<name>A0A9D2BPP6_9BACT</name>
<reference evidence="6" key="2">
    <citation type="submission" date="2021-04" db="EMBL/GenBank/DDBJ databases">
        <authorList>
            <person name="Gilroy R."/>
        </authorList>
    </citation>
    <scope>NUCLEOTIDE SEQUENCE</scope>
    <source>
        <strain evidence="6">ChiHecec2B26-12326</strain>
    </source>
</reference>
<keyword evidence="2" id="KW-0808">Transferase</keyword>
<evidence type="ECO:0000256" key="2">
    <source>
        <dbReference type="ARBA" id="ARBA00022679"/>
    </source>
</evidence>
<feature type="transmembrane region" description="Helical" evidence="4">
    <location>
        <begin position="106"/>
        <end position="124"/>
    </location>
</feature>
<dbReference type="SMART" id="SM00563">
    <property type="entry name" value="PlsC"/>
    <property type="match status" value="1"/>
</dbReference>
<sequence>MRRALYLVYFWLIVVPIFLVLTILTALTTIVGCLLGGERIFSYYPGMIWSRLTCYLALCPVTVKGRAHIKRGRSYVFVANHQGAFDIFLIYGFLGVPIKWVMKAGIGRIPLVGAACRAAGFIFVDHSTRKAATRSVAEAERRLRDGASVVVFPEGSRTPSGKMGRFKKGAYQMAVDQRLPIIPITLNGPFNVLPIGSLNVRPHRMEMVIHPALPTDGLDTSHKDLQDLADQTRAVIATDLWEAYR</sequence>
<evidence type="ECO:0000256" key="4">
    <source>
        <dbReference type="SAM" id="Phobius"/>
    </source>
</evidence>
<keyword evidence="3 6" id="KW-0012">Acyltransferase</keyword>